<comment type="subcellular location">
    <subcellularLocation>
        <location evidence="1">Membrane</location>
        <location evidence="1">Coated pit</location>
        <topology evidence="1">Peripheral membrane protein</topology>
        <orientation evidence="1">Cytoplasmic side</orientation>
    </subcellularLocation>
</comment>
<keyword evidence="2 6" id="KW-0813">Transport</keyword>
<keyword evidence="3 6" id="KW-0653">Protein transport</keyword>
<dbReference type="STRING" id="1661398.A0A482W5N3"/>
<dbReference type="GO" id="GO:0030131">
    <property type="term" value="C:clathrin adaptor complex"/>
    <property type="evidence" value="ECO:0007669"/>
    <property type="project" value="UniProtKB-UniRule"/>
</dbReference>
<comment type="similarity">
    <text evidence="6">Belongs to the adaptor complexes medium subunit family.</text>
</comment>
<dbReference type="GO" id="GO:0005905">
    <property type="term" value="C:clathrin-coated pit"/>
    <property type="evidence" value="ECO:0007669"/>
    <property type="project" value="UniProtKB-KW"/>
</dbReference>
<evidence type="ECO:0000256" key="3">
    <source>
        <dbReference type="ARBA" id="ARBA00022927"/>
    </source>
</evidence>
<sequence>MSLSVLYILDINGTVLLFRDYRGDVDKNVIDNFIPLLNKQENLEITSPILHHEGTTFAYIKFNDLYIVSVIKKNANVALIFSFMYKFIQITIQYFDKLEEESIKDNFVILYELLDEIMDFGYPQTTDSNVLQTYIFQKSYKLKKIVSVPAVVTNVVSWRPEGIKYRRNELFIDVIESVNLSVNSKGAILINEVSGCVKMKVHLSGMPQLRLGLSDKILLAINSYGLGQESISFEDVKFHQCVQLSRIFDKNISFIPPDGEFELLSYRLNTDIKPLISVESRVIKNSYSRIEYRIKISAQFKTTSIANNVEVTVPVCLDVDSPVFKTSAGIASHVPEKSAVVWKIKYFPGGSEHFLYAQFKLSSIKTEEKTERAPIQVKFRIPYFTISGLQIKFIKVIEKSNYKALTLVRYTTKNGEYLISFN</sequence>
<dbReference type="Proteomes" id="UP000292052">
    <property type="component" value="Unassembled WGS sequence"/>
</dbReference>
<proteinExistence type="inferred from homology"/>
<dbReference type="FunFam" id="3.30.450.60:FF:000002">
    <property type="entry name" value="AP-2 complex subunit mu, putative"/>
    <property type="match status" value="1"/>
</dbReference>
<dbReference type="Gene3D" id="2.60.40.1170">
    <property type="entry name" value="Mu homology domain, subdomain B"/>
    <property type="match status" value="2"/>
</dbReference>
<dbReference type="PIRSF" id="PIRSF005992">
    <property type="entry name" value="Clathrin_mu"/>
    <property type="match status" value="1"/>
</dbReference>
<dbReference type="GO" id="GO:0016192">
    <property type="term" value="P:vesicle-mediated transport"/>
    <property type="evidence" value="ECO:0007669"/>
    <property type="project" value="InterPro"/>
</dbReference>
<dbReference type="InterPro" id="IPR018240">
    <property type="entry name" value="Clathrin_mu_CS"/>
</dbReference>
<organism evidence="8 9">
    <name type="scientific">Asbolus verrucosus</name>
    <name type="common">Desert ironclad beetle</name>
    <dbReference type="NCBI Taxonomy" id="1661398"/>
    <lineage>
        <taxon>Eukaryota</taxon>
        <taxon>Metazoa</taxon>
        <taxon>Ecdysozoa</taxon>
        <taxon>Arthropoda</taxon>
        <taxon>Hexapoda</taxon>
        <taxon>Insecta</taxon>
        <taxon>Pterygota</taxon>
        <taxon>Neoptera</taxon>
        <taxon>Endopterygota</taxon>
        <taxon>Coleoptera</taxon>
        <taxon>Polyphaga</taxon>
        <taxon>Cucujiformia</taxon>
        <taxon>Tenebrionidae</taxon>
        <taxon>Pimeliinae</taxon>
        <taxon>Asbolus</taxon>
    </lineage>
</organism>
<protein>
    <submittedName>
        <fullName evidence="8">Adap comp sub domain containing protein</fullName>
    </submittedName>
</protein>
<dbReference type="AlphaFoldDB" id="A0A482W5N3"/>
<evidence type="ECO:0000256" key="2">
    <source>
        <dbReference type="ARBA" id="ARBA00022448"/>
    </source>
</evidence>
<dbReference type="SUPFAM" id="SSF64356">
    <property type="entry name" value="SNARE-like"/>
    <property type="match status" value="1"/>
</dbReference>
<evidence type="ECO:0000256" key="5">
    <source>
        <dbReference type="ARBA" id="ARBA00023176"/>
    </source>
</evidence>
<evidence type="ECO:0000256" key="6">
    <source>
        <dbReference type="PIRNR" id="PIRNR005992"/>
    </source>
</evidence>
<dbReference type="InterPro" id="IPR036168">
    <property type="entry name" value="AP2_Mu_C_sf"/>
</dbReference>
<evidence type="ECO:0000256" key="4">
    <source>
        <dbReference type="ARBA" id="ARBA00023136"/>
    </source>
</evidence>
<comment type="caution">
    <text evidence="8">The sequence shown here is derived from an EMBL/GenBank/DDBJ whole genome shotgun (WGS) entry which is preliminary data.</text>
</comment>
<dbReference type="PROSITE" id="PS51072">
    <property type="entry name" value="MHD"/>
    <property type="match status" value="1"/>
</dbReference>
<dbReference type="InterPro" id="IPR001392">
    <property type="entry name" value="Clathrin_mu"/>
</dbReference>
<dbReference type="Gene3D" id="3.30.450.60">
    <property type="match status" value="1"/>
</dbReference>
<dbReference type="InterPro" id="IPR028565">
    <property type="entry name" value="MHD"/>
</dbReference>
<keyword evidence="5" id="KW-0168">Coated pit</keyword>
<evidence type="ECO:0000256" key="1">
    <source>
        <dbReference type="ARBA" id="ARBA00004277"/>
    </source>
</evidence>
<feature type="domain" description="MHD" evidence="7">
    <location>
        <begin position="167"/>
        <end position="420"/>
    </location>
</feature>
<reference evidence="8 9" key="1">
    <citation type="submission" date="2017-03" db="EMBL/GenBank/DDBJ databases">
        <title>Genome of the blue death feigning beetle - Asbolus verrucosus.</title>
        <authorList>
            <person name="Rider S.D."/>
        </authorList>
    </citation>
    <scope>NUCLEOTIDE SEQUENCE [LARGE SCALE GENOMIC DNA]</scope>
    <source>
        <strain evidence="8">Butters</strain>
        <tissue evidence="8">Head and leg muscle</tissue>
    </source>
</reference>
<name>A0A482W5N3_ASBVE</name>
<evidence type="ECO:0000313" key="8">
    <source>
        <dbReference type="EMBL" id="RZC40414.1"/>
    </source>
</evidence>
<dbReference type="InterPro" id="IPR022775">
    <property type="entry name" value="AP_mu_sigma_su"/>
</dbReference>
<dbReference type="PROSITE" id="PS00990">
    <property type="entry name" value="CLAT_ADAPTOR_M_1"/>
    <property type="match status" value="1"/>
</dbReference>
<dbReference type="Pfam" id="PF00928">
    <property type="entry name" value="Adap_comp_sub"/>
    <property type="match status" value="1"/>
</dbReference>
<dbReference type="Pfam" id="PF01217">
    <property type="entry name" value="Clat_adaptor_s"/>
    <property type="match status" value="1"/>
</dbReference>
<evidence type="ECO:0000259" key="7">
    <source>
        <dbReference type="PROSITE" id="PS51072"/>
    </source>
</evidence>
<gene>
    <name evidence="8" type="ORF">BDFB_004850</name>
</gene>
<dbReference type="OrthoDB" id="10259133at2759"/>
<dbReference type="PANTHER" id="PTHR10529">
    <property type="entry name" value="AP COMPLEX SUBUNIT MU"/>
    <property type="match status" value="1"/>
</dbReference>
<dbReference type="SUPFAM" id="SSF49447">
    <property type="entry name" value="Second domain of Mu2 adaptin subunit (ap50) of ap2 adaptor"/>
    <property type="match status" value="1"/>
</dbReference>
<dbReference type="EMBL" id="QDEB01026261">
    <property type="protein sequence ID" value="RZC40414.1"/>
    <property type="molecule type" value="Genomic_DNA"/>
</dbReference>
<dbReference type="InterPro" id="IPR050431">
    <property type="entry name" value="Adaptor_comp_med_subunit"/>
</dbReference>
<accession>A0A482W5N3</accession>
<dbReference type="CDD" id="cd09250">
    <property type="entry name" value="AP-1_Mu1_Cterm"/>
    <property type="match status" value="1"/>
</dbReference>
<evidence type="ECO:0000313" key="9">
    <source>
        <dbReference type="Proteomes" id="UP000292052"/>
    </source>
</evidence>
<dbReference type="PRINTS" id="PR00314">
    <property type="entry name" value="CLATHRINADPT"/>
</dbReference>
<dbReference type="GO" id="GO:0006886">
    <property type="term" value="P:intracellular protein transport"/>
    <property type="evidence" value="ECO:0007669"/>
    <property type="project" value="UniProtKB-UniRule"/>
</dbReference>
<dbReference type="PROSITE" id="PS00991">
    <property type="entry name" value="CLAT_ADAPTOR_M_2"/>
    <property type="match status" value="1"/>
</dbReference>
<dbReference type="InterPro" id="IPR011012">
    <property type="entry name" value="Longin-like_dom_sf"/>
</dbReference>
<keyword evidence="4" id="KW-0472">Membrane</keyword>
<keyword evidence="9" id="KW-1185">Reference proteome</keyword>